<dbReference type="InterPro" id="IPR024618">
    <property type="entry name" value="DUF3857"/>
</dbReference>
<evidence type="ECO:0000313" key="4">
    <source>
        <dbReference type="EMBL" id="MCP9611010.1"/>
    </source>
</evidence>
<dbReference type="EMBL" id="JANDHW010000002">
    <property type="protein sequence ID" value="MCP9611010.1"/>
    <property type="molecule type" value="Genomic_DNA"/>
</dbReference>
<dbReference type="InterPro" id="IPR002931">
    <property type="entry name" value="Transglutaminase-like"/>
</dbReference>
<dbReference type="Proteomes" id="UP001205603">
    <property type="component" value="Unassembled WGS sequence"/>
</dbReference>
<proteinExistence type="predicted"/>
<dbReference type="Gene3D" id="2.60.40.3140">
    <property type="match status" value="1"/>
</dbReference>
<dbReference type="RefSeq" id="WP_255025657.1">
    <property type="nucleotide sequence ID" value="NZ_JANDHW010000002.1"/>
</dbReference>
<dbReference type="Gene3D" id="2.60.120.1130">
    <property type="match status" value="1"/>
</dbReference>
<reference evidence="4 5" key="1">
    <citation type="submission" date="2022-07" db="EMBL/GenBank/DDBJ databases">
        <title>Fecal culturing of patients with breast cancer.</title>
        <authorList>
            <person name="Teng N.M.Y."/>
            <person name="Kiu R."/>
            <person name="Evans R."/>
            <person name="Baker D.J."/>
            <person name="Zenner C."/>
            <person name="Robinson S.D."/>
            <person name="Hall L.J."/>
        </authorList>
    </citation>
    <scope>NUCLEOTIDE SEQUENCE [LARGE SCALE GENOMIC DNA]</scope>
    <source>
        <strain evidence="4 5">LH1063</strain>
    </source>
</reference>
<evidence type="ECO:0000313" key="5">
    <source>
        <dbReference type="Proteomes" id="UP001205603"/>
    </source>
</evidence>
<accession>A0ABT1MEF5</accession>
<dbReference type="InterPro" id="IPR038765">
    <property type="entry name" value="Papain-like_cys_pep_sf"/>
</dbReference>
<feature type="domain" description="DUF3857" evidence="3">
    <location>
        <begin position="62"/>
        <end position="213"/>
    </location>
</feature>
<dbReference type="Gene3D" id="3.10.620.30">
    <property type="match status" value="1"/>
</dbReference>
<evidence type="ECO:0000259" key="2">
    <source>
        <dbReference type="Pfam" id="PF01841"/>
    </source>
</evidence>
<feature type="signal peptide" evidence="1">
    <location>
        <begin position="1"/>
        <end position="21"/>
    </location>
</feature>
<sequence length="631" mass="72566">MIKKNLWVLSLAFMSFFPLNAQYKPIDIPEYFTRNADAVLQADRLEFSFTGENNGIEREITITTVLNKNGKEYGFFFAYNDSFQELVSFKGIIYDKNGKEIKKISKNDLKITEYNEGLASDGRTYYYTPQIGQYPYTVRYEHETLYKKRIIGLPIFIPQKGNNISVINSVYSIALNGFNTIKYKSLSGIKEPVITRDKKGDTYSWSADSIQAFTEEYYAPPFAEITPSLYVVPVRFAFKNLTGDMTDWKTYGNWLYALQEGRDKLPEELKLKIHELTDTCKTQINKIKILYDYLVNNTRYISIQIGIGGLQPMEATEVYKTGFGDCKGLSNYMTAILKEVGITAYNTIINTNEKKLLKDFASAQANHEIVAVPMQKDTLWLECTSKEPFGFRTHAGHDVLLITPDGGKLSTIPDYSDQENQSYIRADISINENGEISGFVNEINALKQFISTSNFDLLKPDEKVKFIRKRLNIINPDISNIEYTKVENERPFSSLVYNFKTTQILKNTGKRLFINLNPFREGITQLPQKERIRPIIIPYGFHDTDSITLTIPSGYTLESIPQNIEIYSPFGTFTTRYVKQDNKLIARYDLIKYSGKFDASKYNELYEFHKHVNQLYQVKAVLKKESDSTTQ</sequence>
<dbReference type="Pfam" id="PF12969">
    <property type="entry name" value="DUF3857"/>
    <property type="match status" value="1"/>
</dbReference>
<gene>
    <name evidence="4" type="ORF">NMU02_02740</name>
</gene>
<comment type="caution">
    <text evidence="4">The sequence shown here is derived from an EMBL/GenBank/DDBJ whole genome shotgun (WGS) entry which is preliminary data.</text>
</comment>
<dbReference type="SUPFAM" id="SSF54001">
    <property type="entry name" value="Cysteine proteinases"/>
    <property type="match status" value="1"/>
</dbReference>
<keyword evidence="5" id="KW-1185">Reference proteome</keyword>
<feature type="chain" id="PRO_5047175327" evidence="1">
    <location>
        <begin position="22"/>
        <end position="631"/>
    </location>
</feature>
<dbReference type="Pfam" id="PF01841">
    <property type="entry name" value="Transglut_core"/>
    <property type="match status" value="1"/>
</dbReference>
<protein>
    <submittedName>
        <fullName evidence="4">DUF3857 domain-containing protein</fullName>
    </submittedName>
</protein>
<evidence type="ECO:0000256" key="1">
    <source>
        <dbReference type="SAM" id="SignalP"/>
    </source>
</evidence>
<keyword evidence="1" id="KW-0732">Signal</keyword>
<evidence type="ECO:0000259" key="3">
    <source>
        <dbReference type="Pfam" id="PF12969"/>
    </source>
</evidence>
<organism evidence="4 5">
    <name type="scientific">Coprobacter tertius</name>
    <dbReference type="NCBI Taxonomy" id="2944915"/>
    <lineage>
        <taxon>Bacteria</taxon>
        <taxon>Pseudomonadati</taxon>
        <taxon>Bacteroidota</taxon>
        <taxon>Bacteroidia</taxon>
        <taxon>Bacteroidales</taxon>
        <taxon>Barnesiellaceae</taxon>
        <taxon>Coprobacter</taxon>
    </lineage>
</organism>
<feature type="domain" description="Transglutaminase-like" evidence="2">
    <location>
        <begin position="275"/>
        <end position="377"/>
    </location>
</feature>
<name>A0ABT1MEF5_9BACT</name>